<dbReference type="GO" id="GO:0016625">
    <property type="term" value="F:oxidoreductase activity, acting on the aldehyde or oxo group of donors, iron-sulfur protein as acceptor"/>
    <property type="evidence" value="ECO:0007669"/>
    <property type="project" value="UniProtKB-ARBA"/>
</dbReference>
<dbReference type="Gene3D" id="3.40.50.920">
    <property type="match status" value="1"/>
</dbReference>
<dbReference type="GO" id="GO:0030976">
    <property type="term" value="F:thiamine pyrophosphate binding"/>
    <property type="evidence" value="ECO:0007669"/>
    <property type="project" value="InterPro"/>
</dbReference>
<dbReference type="Pfam" id="PF17147">
    <property type="entry name" value="PFOR_II"/>
    <property type="match status" value="1"/>
</dbReference>
<evidence type="ECO:0000259" key="2">
    <source>
        <dbReference type="Pfam" id="PF02775"/>
    </source>
</evidence>
<dbReference type="PANTHER" id="PTHR48084:SF1">
    <property type="entry name" value="2-OXOGLUTARATE SYNTHASE SUBUNIT KORB"/>
    <property type="match status" value="1"/>
</dbReference>
<feature type="domain" description="Thiamine pyrophosphate enzyme TPP-binding" evidence="2">
    <location>
        <begin position="278"/>
        <end position="322"/>
    </location>
</feature>
<dbReference type="AlphaFoldDB" id="X1K3U0"/>
<accession>X1K3U0</accession>
<name>X1K3U0_9ZZZZ</name>
<evidence type="ECO:0000259" key="3">
    <source>
        <dbReference type="Pfam" id="PF17147"/>
    </source>
</evidence>
<dbReference type="EMBL" id="BARV01001956">
    <property type="protein sequence ID" value="GAI01677.1"/>
    <property type="molecule type" value="Genomic_DNA"/>
</dbReference>
<organism evidence="4">
    <name type="scientific">marine sediment metagenome</name>
    <dbReference type="NCBI Taxonomy" id="412755"/>
    <lineage>
        <taxon>unclassified sequences</taxon>
        <taxon>metagenomes</taxon>
        <taxon>ecological metagenomes</taxon>
    </lineage>
</organism>
<protein>
    <recommendedName>
        <fullName evidence="5">Pyruvate:ferredoxin oxidoreductase core domain-containing protein</fullName>
    </recommendedName>
</protein>
<feature type="domain" description="Pyruvate:ferredoxin oxidoreductase core" evidence="3">
    <location>
        <begin position="103"/>
        <end position="176"/>
    </location>
</feature>
<dbReference type="SUPFAM" id="SSF52518">
    <property type="entry name" value="Thiamin diphosphate-binding fold (THDP-binding)"/>
    <property type="match status" value="1"/>
</dbReference>
<dbReference type="PANTHER" id="PTHR48084">
    <property type="entry name" value="2-OXOGLUTARATE OXIDOREDUCTASE SUBUNIT KORB-RELATED"/>
    <property type="match status" value="1"/>
</dbReference>
<comment type="caution">
    <text evidence="4">The sequence shown here is derived from an EMBL/GenBank/DDBJ whole genome shotgun (WGS) entry which is preliminary data.</text>
</comment>
<dbReference type="InterPro" id="IPR033412">
    <property type="entry name" value="PFOR_II"/>
</dbReference>
<dbReference type="GO" id="GO:0045333">
    <property type="term" value="P:cellular respiration"/>
    <property type="evidence" value="ECO:0007669"/>
    <property type="project" value="UniProtKB-ARBA"/>
</dbReference>
<dbReference type="Gene3D" id="3.40.50.970">
    <property type="match status" value="1"/>
</dbReference>
<proteinExistence type="predicted"/>
<evidence type="ECO:0000313" key="4">
    <source>
        <dbReference type="EMBL" id="GAI01677.1"/>
    </source>
</evidence>
<reference evidence="4" key="1">
    <citation type="journal article" date="2014" name="Front. Microbiol.">
        <title>High frequency of phylogenetically diverse reductive dehalogenase-homologous genes in deep subseafloor sedimentary metagenomes.</title>
        <authorList>
            <person name="Kawai M."/>
            <person name="Futagami T."/>
            <person name="Toyoda A."/>
            <person name="Takaki Y."/>
            <person name="Nishi S."/>
            <person name="Hori S."/>
            <person name="Arai W."/>
            <person name="Tsubouchi T."/>
            <person name="Morono Y."/>
            <person name="Uchiyama I."/>
            <person name="Ito T."/>
            <person name="Fujiyama A."/>
            <person name="Inagaki F."/>
            <person name="Takami H."/>
        </authorList>
    </citation>
    <scope>NUCLEOTIDE SEQUENCE</scope>
    <source>
        <strain evidence="4">Expedition CK06-06</strain>
    </source>
</reference>
<keyword evidence="1" id="KW-0560">Oxidoreductase</keyword>
<dbReference type="Pfam" id="PF02775">
    <property type="entry name" value="TPP_enzyme_C"/>
    <property type="match status" value="1"/>
</dbReference>
<dbReference type="InterPro" id="IPR051457">
    <property type="entry name" value="2-oxoacid:Fd_oxidoreductase"/>
</dbReference>
<evidence type="ECO:0000256" key="1">
    <source>
        <dbReference type="ARBA" id="ARBA00023002"/>
    </source>
</evidence>
<dbReference type="InterPro" id="IPR011766">
    <property type="entry name" value="TPP_enzyme_TPP-bd"/>
</dbReference>
<dbReference type="InterPro" id="IPR009014">
    <property type="entry name" value="Transketo_C/PFOR_II"/>
</dbReference>
<dbReference type="SUPFAM" id="SSF52922">
    <property type="entry name" value="TK C-terminal domain-like"/>
    <property type="match status" value="1"/>
</dbReference>
<sequence>MLEASNTHLEEGVEIPQEIEVFERIYIPGNPPFGPTEDGSAPSMPRFGDGEFLKVSGLTHNERGVPCATIPEVHERMIKHQRRKIVSKIEELTDVEEHLLDDAEIMIVAYGHTARSVRWAVKEARKKGMKVGMLNLRTLYPFPEEKIKRWSKVTKCVLVPEMNQGQLFYVVRESSFSPVISLPQPDGESIDPRRILHFLETTGRKYCQDLAPILPPTIYDPPEWREEKGKIPERSFSPQTIFCPGCGLGTLRNCLLKCIQEMNWPLEKIVVASGIGCTARLPNHLPFDSANTTHGYPIPFATGVKLAQPDLHVIVISGDGDLF</sequence>
<dbReference type="InterPro" id="IPR029061">
    <property type="entry name" value="THDP-binding"/>
</dbReference>
<feature type="non-terminal residue" evidence="4">
    <location>
        <position position="323"/>
    </location>
</feature>
<gene>
    <name evidence="4" type="ORF">S06H3_05314</name>
</gene>
<evidence type="ECO:0008006" key="5">
    <source>
        <dbReference type="Google" id="ProtNLM"/>
    </source>
</evidence>